<proteinExistence type="inferred from homology"/>
<accession>A0A2M6WPY1</accession>
<evidence type="ECO:0000256" key="1">
    <source>
        <dbReference type="ARBA" id="ARBA00004496"/>
    </source>
</evidence>
<dbReference type="CDD" id="cd00496">
    <property type="entry name" value="PheRS_alpha_core"/>
    <property type="match status" value="1"/>
</dbReference>
<keyword evidence="11 13" id="KW-0030">Aminoacyl-tRNA synthetase</keyword>
<dbReference type="InterPro" id="IPR022911">
    <property type="entry name" value="Phe_tRNA_ligase_alpha1_bac"/>
</dbReference>
<comment type="caution">
    <text evidence="15">The sequence shown here is derived from an EMBL/GenBank/DDBJ whole genome shotgun (WGS) entry which is preliminary data.</text>
</comment>
<reference evidence="16" key="1">
    <citation type="submission" date="2017-09" db="EMBL/GenBank/DDBJ databases">
        <title>Depth-based differentiation of microbial function through sediment-hosted aquifers and enrichment of novel symbionts in the deep terrestrial subsurface.</title>
        <authorList>
            <person name="Probst A.J."/>
            <person name="Ladd B."/>
            <person name="Jarett J.K."/>
            <person name="Geller-Mcgrath D.E."/>
            <person name="Sieber C.M.K."/>
            <person name="Emerson J.B."/>
            <person name="Anantharaman K."/>
            <person name="Thomas B.C."/>
            <person name="Malmstrom R."/>
            <person name="Stieglmeier M."/>
            <person name="Klingl A."/>
            <person name="Woyke T."/>
            <person name="Ryan C.M."/>
            <person name="Banfield J.F."/>
        </authorList>
    </citation>
    <scope>NUCLEOTIDE SEQUENCE [LARGE SCALE GENOMIC DNA]</scope>
</reference>
<organism evidence="15 16">
    <name type="scientific">Candidatus Falkowbacteria bacterium CG10_big_fil_rev_8_21_14_0_10_38_22</name>
    <dbReference type="NCBI Taxonomy" id="1974564"/>
    <lineage>
        <taxon>Bacteria</taxon>
        <taxon>Candidatus Falkowiibacteriota</taxon>
    </lineage>
</organism>
<dbReference type="PANTHER" id="PTHR11538">
    <property type="entry name" value="PHENYLALANYL-TRNA SYNTHETASE"/>
    <property type="match status" value="1"/>
</dbReference>
<dbReference type="GO" id="GO:0006432">
    <property type="term" value="P:phenylalanyl-tRNA aminoacylation"/>
    <property type="evidence" value="ECO:0007669"/>
    <property type="project" value="UniProtKB-UniRule"/>
</dbReference>
<evidence type="ECO:0000256" key="4">
    <source>
        <dbReference type="ARBA" id="ARBA00022490"/>
    </source>
</evidence>
<dbReference type="GO" id="GO:0000049">
    <property type="term" value="F:tRNA binding"/>
    <property type="evidence" value="ECO:0007669"/>
    <property type="project" value="InterPro"/>
</dbReference>
<evidence type="ECO:0000256" key="2">
    <source>
        <dbReference type="ARBA" id="ARBA00010207"/>
    </source>
</evidence>
<dbReference type="HAMAP" id="MF_00281">
    <property type="entry name" value="Phe_tRNA_synth_alpha1"/>
    <property type="match status" value="1"/>
</dbReference>
<dbReference type="Pfam" id="PF02912">
    <property type="entry name" value="Phe_tRNA-synt_N"/>
    <property type="match status" value="1"/>
</dbReference>
<dbReference type="AlphaFoldDB" id="A0A2M6WPY1"/>
<dbReference type="EC" id="6.1.1.20" evidence="13"/>
<dbReference type="GO" id="GO:0004826">
    <property type="term" value="F:phenylalanine-tRNA ligase activity"/>
    <property type="evidence" value="ECO:0007669"/>
    <property type="project" value="UniProtKB-UniRule"/>
</dbReference>
<evidence type="ECO:0000313" key="15">
    <source>
        <dbReference type="EMBL" id="PIT94822.1"/>
    </source>
</evidence>
<comment type="similarity">
    <text evidence="2 13">Belongs to the class-II aminoacyl-tRNA synthetase family. Phe-tRNA synthetase alpha subunit type 1 subfamily.</text>
</comment>
<dbReference type="FunFam" id="3.30.930.10:FF:000089">
    <property type="entry name" value="Phenylalanine--tRNA ligase alpha subunit"/>
    <property type="match status" value="1"/>
</dbReference>
<evidence type="ECO:0000256" key="7">
    <source>
        <dbReference type="ARBA" id="ARBA00022741"/>
    </source>
</evidence>
<keyword evidence="6 13" id="KW-0479">Metal-binding</keyword>
<dbReference type="PROSITE" id="PS50862">
    <property type="entry name" value="AA_TRNA_LIGASE_II"/>
    <property type="match status" value="1"/>
</dbReference>
<evidence type="ECO:0000256" key="12">
    <source>
        <dbReference type="ARBA" id="ARBA00049255"/>
    </source>
</evidence>
<protein>
    <recommendedName>
        <fullName evidence="13">Phenylalanine--tRNA ligase alpha subunit</fullName>
        <ecNumber evidence="13">6.1.1.20</ecNumber>
    </recommendedName>
    <alternativeName>
        <fullName evidence="13">Phenylalanyl-tRNA synthetase alpha subunit</fullName>
        <shortName evidence="13">PheRS</shortName>
    </alternativeName>
</protein>
<evidence type="ECO:0000259" key="14">
    <source>
        <dbReference type="PROSITE" id="PS50862"/>
    </source>
</evidence>
<dbReference type="PANTHER" id="PTHR11538:SF41">
    <property type="entry name" value="PHENYLALANINE--TRNA LIGASE, MITOCHONDRIAL"/>
    <property type="match status" value="1"/>
</dbReference>
<evidence type="ECO:0000256" key="6">
    <source>
        <dbReference type="ARBA" id="ARBA00022723"/>
    </source>
</evidence>
<dbReference type="InterPro" id="IPR045864">
    <property type="entry name" value="aa-tRNA-synth_II/BPL/LPL"/>
</dbReference>
<name>A0A2M6WPY1_9BACT</name>
<dbReference type="SUPFAM" id="SSF46589">
    <property type="entry name" value="tRNA-binding arm"/>
    <property type="match status" value="1"/>
</dbReference>
<keyword evidence="7 13" id="KW-0547">Nucleotide-binding</keyword>
<comment type="subcellular location">
    <subcellularLocation>
        <location evidence="1 13">Cytoplasm</location>
    </subcellularLocation>
</comment>
<dbReference type="InterPro" id="IPR004188">
    <property type="entry name" value="Phe-tRNA_ligase_II_N"/>
</dbReference>
<dbReference type="NCBIfam" id="TIGR00468">
    <property type="entry name" value="pheS"/>
    <property type="match status" value="1"/>
</dbReference>
<keyword evidence="9 13" id="KW-0460">Magnesium</keyword>
<dbReference type="GO" id="GO:0005737">
    <property type="term" value="C:cytoplasm"/>
    <property type="evidence" value="ECO:0007669"/>
    <property type="project" value="UniProtKB-SubCell"/>
</dbReference>
<evidence type="ECO:0000256" key="3">
    <source>
        <dbReference type="ARBA" id="ARBA00011209"/>
    </source>
</evidence>
<dbReference type="Gene3D" id="3.30.930.10">
    <property type="entry name" value="Bira Bifunctional Protein, Domain 2"/>
    <property type="match status" value="1"/>
</dbReference>
<gene>
    <name evidence="13" type="primary">pheS</name>
    <name evidence="15" type="ORF">COT96_02610</name>
</gene>
<dbReference type="InterPro" id="IPR010978">
    <property type="entry name" value="tRNA-bd_arm"/>
</dbReference>
<comment type="catalytic activity">
    <reaction evidence="12 13">
        <text>tRNA(Phe) + L-phenylalanine + ATP = L-phenylalanyl-tRNA(Phe) + AMP + diphosphate + H(+)</text>
        <dbReference type="Rhea" id="RHEA:19413"/>
        <dbReference type="Rhea" id="RHEA-COMP:9668"/>
        <dbReference type="Rhea" id="RHEA-COMP:9699"/>
        <dbReference type="ChEBI" id="CHEBI:15378"/>
        <dbReference type="ChEBI" id="CHEBI:30616"/>
        <dbReference type="ChEBI" id="CHEBI:33019"/>
        <dbReference type="ChEBI" id="CHEBI:58095"/>
        <dbReference type="ChEBI" id="CHEBI:78442"/>
        <dbReference type="ChEBI" id="CHEBI:78531"/>
        <dbReference type="ChEBI" id="CHEBI:456215"/>
        <dbReference type="EC" id="6.1.1.20"/>
    </reaction>
</comment>
<dbReference type="GO" id="GO:0005524">
    <property type="term" value="F:ATP binding"/>
    <property type="evidence" value="ECO:0007669"/>
    <property type="project" value="UniProtKB-UniRule"/>
</dbReference>
<dbReference type="Proteomes" id="UP000228964">
    <property type="component" value="Unassembled WGS sequence"/>
</dbReference>
<dbReference type="SUPFAM" id="SSF55681">
    <property type="entry name" value="Class II aaRS and biotin synthetases"/>
    <property type="match status" value="1"/>
</dbReference>
<dbReference type="Pfam" id="PF01409">
    <property type="entry name" value="tRNA-synt_2d"/>
    <property type="match status" value="1"/>
</dbReference>
<feature type="domain" description="Aminoacyl-transfer RNA synthetases class-II family profile" evidence="14">
    <location>
        <begin position="113"/>
        <end position="327"/>
    </location>
</feature>
<evidence type="ECO:0000313" key="16">
    <source>
        <dbReference type="Proteomes" id="UP000228964"/>
    </source>
</evidence>
<keyword evidence="5 13" id="KW-0436">Ligase</keyword>
<dbReference type="GO" id="GO:0000287">
    <property type="term" value="F:magnesium ion binding"/>
    <property type="evidence" value="ECO:0007669"/>
    <property type="project" value="UniProtKB-UniRule"/>
</dbReference>
<sequence length="348" mass="39304">MKDKIQKLKEEILEQLAKTRDSQVLRDLEIKYLGRKGELTKILRSVVDLSQPDKKEIGRLANSIKSEIASRFSEAKDILLGREEKGGFVDITLPGKAIPRGHLHPMTQVCNELEDLFTSLGFMVLDGPELESDYFNFEALNIPYYHPARDMQDTFYVIERSAQANQDKNGKYDLVMRTHTSPMQVRAMLKYGAPLRCVILGRVFRSEATDACHEHTLHQIEGLMIDQDISLANLIAVAKEMLSSIFKKQIKIRVRPGYFSFVEPGIEFDMGCLVCGQAGCPSCKHSGWVEMMGAGLVHPNVLRAGGINPEQYSGFAFGLGVDRLTMMKYGINDIRYFNSGNLRFLKQF</sequence>
<comment type="subunit">
    <text evidence="3 13">Tetramer of two alpha and two beta subunits.</text>
</comment>
<feature type="binding site" evidence="13">
    <location>
        <position position="263"/>
    </location>
    <ligand>
        <name>Mg(2+)</name>
        <dbReference type="ChEBI" id="CHEBI:18420"/>
        <note>shared with beta subunit</note>
    </ligand>
</feature>
<evidence type="ECO:0000256" key="5">
    <source>
        <dbReference type="ARBA" id="ARBA00022598"/>
    </source>
</evidence>
<evidence type="ECO:0000256" key="13">
    <source>
        <dbReference type="HAMAP-Rule" id="MF_00281"/>
    </source>
</evidence>
<keyword evidence="8 13" id="KW-0067">ATP-binding</keyword>
<dbReference type="InterPro" id="IPR004529">
    <property type="entry name" value="Phe-tRNA-synth_IIc_asu"/>
</dbReference>
<keyword evidence="4 13" id="KW-0963">Cytoplasm</keyword>
<evidence type="ECO:0000256" key="9">
    <source>
        <dbReference type="ARBA" id="ARBA00022842"/>
    </source>
</evidence>
<dbReference type="EMBL" id="PFAO01000065">
    <property type="protein sequence ID" value="PIT94822.1"/>
    <property type="molecule type" value="Genomic_DNA"/>
</dbReference>
<dbReference type="InterPro" id="IPR002319">
    <property type="entry name" value="Phenylalanyl-tRNA_Synthase"/>
</dbReference>
<dbReference type="InterPro" id="IPR006195">
    <property type="entry name" value="aa-tRNA-synth_II"/>
</dbReference>
<evidence type="ECO:0000256" key="8">
    <source>
        <dbReference type="ARBA" id="ARBA00022840"/>
    </source>
</evidence>
<evidence type="ECO:0000256" key="10">
    <source>
        <dbReference type="ARBA" id="ARBA00022917"/>
    </source>
</evidence>
<comment type="cofactor">
    <cofactor evidence="13">
        <name>Mg(2+)</name>
        <dbReference type="ChEBI" id="CHEBI:18420"/>
    </cofactor>
    <text evidence="13">Binds 2 magnesium ions per tetramer.</text>
</comment>
<keyword evidence="10 13" id="KW-0648">Protein biosynthesis</keyword>
<evidence type="ECO:0000256" key="11">
    <source>
        <dbReference type="ARBA" id="ARBA00023146"/>
    </source>
</evidence>